<organism evidence="3 4">
    <name type="scientific">Fibroporia radiculosa</name>
    <dbReference type="NCBI Taxonomy" id="599839"/>
    <lineage>
        <taxon>Eukaryota</taxon>
        <taxon>Fungi</taxon>
        <taxon>Dikarya</taxon>
        <taxon>Basidiomycota</taxon>
        <taxon>Agaricomycotina</taxon>
        <taxon>Agaricomycetes</taxon>
        <taxon>Polyporales</taxon>
        <taxon>Fibroporiaceae</taxon>
        <taxon>Fibroporia</taxon>
    </lineage>
</organism>
<feature type="compositionally biased region" description="Polar residues" evidence="1">
    <location>
        <begin position="213"/>
        <end position="225"/>
    </location>
</feature>
<dbReference type="STRING" id="599839.J4G1D2"/>
<feature type="compositionally biased region" description="Polar residues" evidence="1">
    <location>
        <begin position="289"/>
        <end position="304"/>
    </location>
</feature>
<dbReference type="FunCoup" id="J4G1D2">
    <property type="interactions" value="154"/>
</dbReference>
<dbReference type="AlphaFoldDB" id="J4G1D2"/>
<dbReference type="InterPro" id="IPR053000">
    <property type="entry name" value="WSS1-like_metalloprotease"/>
</dbReference>
<name>J4G1D2_9APHY</name>
<proteinExistence type="predicted"/>
<dbReference type="HOGENOM" id="CLU_040077_0_0_1"/>
<reference evidence="3 4" key="1">
    <citation type="journal article" date="2012" name="Appl. Environ. Microbiol.">
        <title>Short-read sequencing for genomic analysis of the brown rot fungus Fibroporia radiculosa.</title>
        <authorList>
            <person name="Tang J.D."/>
            <person name="Perkins A.D."/>
            <person name="Sonstegard T.S."/>
            <person name="Schroeder S.G."/>
            <person name="Burgess S.C."/>
            <person name="Diehl S.V."/>
        </authorList>
    </citation>
    <scope>NUCLEOTIDE SEQUENCE [LARGE SCALE GENOMIC DNA]</scope>
    <source>
        <strain evidence="3 4">TFFH 294</strain>
    </source>
</reference>
<dbReference type="InParanoid" id="J4G1D2"/>
<dbReference type="EMBL" id="HE796965">
    <property type="protein sequence ID" value="CCM00098.1"/>
    <property type="molecule type" value="Genomic_DNA"/>
</dbReference>
<keyword evidence="4" id="KW-1185">Reference proteome</keyword>
<dbReference type="GO" id="GO:0006281">
    <property type="term" value="P:DNA repair"/>
    <property type="evidence" value="ECO:0007669"/>
    <property type="project" value="TreeGrafter"/>
</dbReference>
<accession>J4G1D2</accession>
<dbReference type="GO" id="GO:0005634">
    <property type="term" value="C:nucleus"/>
    <property type="evidence" value="ECO:0007669"/>
    <property type="project" value="TreeGrafter"/>
</dbReference>
<dbReference type="Pfam" id="PF08325">
    <property type="entry name" value="WLM"/>
    <property type="match status" value="1"/>
</dbReference>
<dbReference type="GO" id="GO:0008237">
    <property type="term" value="F:metallopeptidase activity"/>
    <property type="evidence" value="ECO:0007669"/>
    <property type="project" value="TreeGrafter"/>
</dbReference>
<feature type="compositionally biased region" description="Basic and acidic residues" evidence="1">
    <location>
        <begin position="272"/>
        <end position="285"/>
    </location>
</feature>
<evidence type="ECO:0000259" key="2">
    <source>
        <dbReference type="PROSITE" id="PS51397"/>
    </source>
</evidence>
<dbReference type="RefSeq" id="XP_012179381.1">
    <property type="nucleotide sequence ID" value="XM_012323991.1"/>
</dbReference>
<gene>
    <name evidence="3" type="ORF">FIBRA_02125</name>
</gene>
<dbReference type="OrthoDB" id="447842at2759"/>
<sequence>MVHVRLNERETNPNAHVNFITALTTVDPAAQEDARQLLRALAAQVRPVMKAHGFVVNSLEEYEHNKVFAGRNWNNGEVIELVLRGASGTFLPVSWLMMTRRDDGLRKLAHIQHMNHGPAFQTLWTKLRREVRELQDKGYYGDGWFANTLCEYTIMMLVAGYWSAGARLADSARMGGRTFDPGDLPEYMPIYLKCGGAQSRTRPTSLRRRRNHSQAGPSSHTGAQTTKKRKAGSRVTAQGTFKGPGKALNGDISDQEQRKAGAGFRKKAGSKRAREERAVAAERRLKALQSQANTSTPATHNQPQDDSENESDVEILHETDNDRRRAMLDAMEQADIDSLKISGTEFSSEFVFPSTSAPLQPHDPEEQNYPICDVQVLPRASGVGAAGLSTLPNSNNNLGDVSELAGSSGNGFGKTKNMPYGTLVEDEIQFRKKESLVQERHSAGTGQGL</sequence>
<dbReference type="PROSITE" id="PS51397">
    <property type="entry name" value="WLM"/>
    <property type="match status" value="1"/>
</dbReference>
<feature type="domain" description="WLM" evidence="2">
    <location>
        <begin position="8"/>
        <end position="286"/>
    </location>
</feature>
<evidence type="ECO:0000313" key="3">
    <source>
        <dbReference type="EMBL" id="CCM00098.1"/>
    </source>
</evidence>
<dbReference type="InterPro" id="IPR013536">
    <property type="entry name" value="WLM_dom"/>
</dbReference>
<evidence type="ECO:0000313" key="4">
    <source>
        <dbReference type="Proteomes" id="UP000006352"/>
    </source>
</evidence>
<dbReference type="Proteomes" id="UP000006352">
    <property type="component" value="Unassembled WGS sequence"/>
</dbReference>
<protein>
    <recommendedName>
        <fullName evidence="2">WLM domain-containing protein</fullName>
    </recommendedName>
</protein>
<feature type="region of interest" description="Disordered" evidence="1">
    <location>
        <begin position="198"/>
        <end position="313"/>
    </location>
</feature>
<dbReference type="PANTHER" id="PTHR46622:SF1">
    <property type="entry name" value="DNA-DEPENDENT METALLOPROTEASE WSS1"/>
    <property type="match status" value="1"/>
</dbReference>
<dbReference type="GeneID" id="24095009"/>
<dbReference type="PANTHER" id="PTHR46622">
    <property type="entry name" value="DNA-DEPENDENT METALLOPROTEASE WSS1"/>
    <property type="match status" value="1"/>
</dbReference>
<evidence type="ECO:0000256" key="1">
    <source>
        <dbReference type="SAM" id="MobiDB-lite"/>
    </source>
</evidence>